<reference evidence="2 3" key="1">
    <citation type="journal article" date="2014" name="Genome Biol. Evol.">
        <title>The genome of the myxosporean Thelohanellus kitauei shows adaptations to nutrient acquisition within its fish host.</title>
        <authorList>
            <person name="Yang Y."/>
            <person name="Xiong J."/>
            <person name="Zhou Z."/>
            <person name="Huo F."/>
            <person name="Miao W."/>
            <person name="Ran C."/>
            <person name="Liu Y."/>
            <person name="Zhang J."/>
            <person name="Feng J."/>
            <person name="Wang M."/>
            <person name="Wang M."/>
            <person name="Wang L."/>
            <person name="Yao B."/>
        </authorList>
    </citation>
    <scope>NUCLEOTIDE SEQUENCE [LARGE SCALE GENOMIC DNA]</scope>
    <source>
        <strain evidence="2">Wuqing</strain>
    </source>
</reference>
<evidence type="ECO:0000313" key="3">
    <source>
        <dbReference type="Proteomes" id="UP000031668"/>
    </source>
</evidence>
<keyword evidence="1" id="KW-1133">Transmembrane helix</keyword>
<evidence type="ECO:0000256" key="1">
    <source>
        <dbReference type="SAM" id="Phobius"/>
    </source>
</evidence>
<keyword evidence="3" id="KW-1185">Reference proteome</keyword>
<organism evidence="2 3">
    <name type="scientific">Thelohanellus kitauei</name>
    <name type="common">Myxosporean</name>
    <dbReference type="NCBI Taxonomy" id="669202"/>
    <lineage>
        <taxon>Eukaryota</taxon>
        <taxon>Metazoa</taxon>
        <taxon>Cnidaria</taxon>
        <taxon>Myxozoa</taxon>
        <taxon>Myxosporea</taxon>
        <taxon>Bivalvulida</taxon>
        <taxon>Platysporina</taxon>
        <taxon>Myxobolidae</taxon>
        <taxon>Thelohanellus</taxon>
    </lineage>
</organism>
<proteinExistence type="predicted"/>
<keyword evidence="1" id="KW-0812">Transmembrane</keyword>
<keyword evidence="1" id="KW-0472">Membrane</keyword>
<comment type="caution">
    <text evidence="2">The sequence shown here is derived from an EMBL/GenBank/DDBJ whole genome shotgun (WGS) entry which is preliminary data.</text>
</comment>
<feature type="transmembrane region" description="Helical" evidence="1">
    <location>
        <begin position="129"/>
        <end position="155"/>
    </location>
</feature>
<dbReference type="Proteomes" id="UP000031668">
    <property type="component" value="Unassembled WGS sequence"/>
</dbReference>
<evidence type="ECO:0000313" key="2">
    <source>
        <dbReference type="EMBL" id="KII65102.1"/>
    </source>
</evidence>
<gene>
    <name evidence="2" type="ORF">RF11_15922</name>
</gene>
<protein>
    <submittedName>
        <fullName evidence="2">Uncharacterized protein</fullName>
    </submittedName>
</protein>
<name>A0A0C2MTW4_THEKT</name>
<dbReference type="AlphaFoldDB" id="A0A0C2MTW4"/>
<accession>A0A0C2MTW4</accession>
<dbReference type="EMBL" id="JWZT01004017">
    <property type="protein sequence ID" value="KII65102.1"/>
    <property type="molecule type" value="Genomic_DNA"/>
</dbReference>
<sequence>MDGIDTSSPVRRFKEPLLQSLIRNLYPALRVLVGANLSQTVKKLSITPDCTMSNNQTCKTYTTTSGQSKVNSSTSIHELNVTPNTPIPNGISKPVEDVTETTIEDFYNVEDFTQNIHNAPGNFVDAFNILIFIIIGLERYIVHFTAFCGFIDLLYRRVKKREWQDIEVIKNLIQEGEEERNVT</sequence>